<name>A0ABQ0A6S3_9GAMM</name>
<evidence type="ECO:0000313" key="2">
    <source>
        <dbReference type="EMBL" id="GAA6167339.1"/>
    </source>
</evidence>
<dbReference type="Gene3D" id="3.40.50.1820">
    <property type="entry name" value="alpha/beta hydrolase"/>
    <property type="match status" value="1"/>
</dbReference>
<accession>A0ABQ0A6S3</accession>
<dbReference type="InterPro" id="IPR029058">
    <property type="entry name" value="AB_hydrolase_fold"/>
</dbReference>
<dbReference type="InterPro" id="IPR046879">
    <property type="entry name" value="KANL3/Tex30_Abhydrolase"/>
</dbReference>
<gene>
    <name evidence="2" type="ORF">NBRC116591_11490</name>
</gene>
<feature type="domain" description="KANL3/Tex30 alpha/beta hydrolase-like" evidence="1">
    <location>
        <begin position="21"/>
        <end position="219"/>
    </location>
</feature>
<dbReference type="PANTHER" id="PTHR13136:SF11">
    <property type="entry name" value="TESTIS-EXPRESSED PROTEIN 30"/>
    <property type="match status" value="1"/>
</dbReference>
<dbReference type="Pfam" id="PF20408">
    <property type="entry name" value="Abhydrolase_11"/>
    <property type="match status" value="1"/>
</dbReference>
<protein>
    <submittedName>
        <fullName evidence="2">Alpha/beta fold hydrolase</fullName>
    </submittedName>
</protein>
<dbReference type="RefSeq" id="WP_353302009.1">
    <property type="nucleotide sequence ID" value="NZ_BAABWN010000003.1"/>
</dbReference>
<comment type="caution">
    <text evidence="2">The sequence shown here is derived from an EMBL/GenBank/DDBJ whole genome shotgun (WGS) entry which is preliminary data.</text>
</comment>
<dbReference type="EMBL" id="BAABWN010000003">
    <property type="protein sequence ID" value="GAA6167339.1"/>
    <property type="molecule type" value="Genomic_DNA"/>
</dbReference>
<dbReference type="InterPro" id="IPR026555">
    <property type="entry name" value="NSL3/Tex30"/>
</dbReference>
<dbReference type="GO" id="GO:0016787">
    <property type="term" value="F:hydrolase activity"/>
    <property type="evidence" value="ECO:0007669"/>
    <property type="project" value="UniProtKB-KW"/>
</dbReference>
<keyword evidence="2" id="KW-0378">Hydrolase</keyword>
<evidence type="ECO:0000313" key="3">
    <source>
        <dbReference type="Proteomes" id="UP001465153"/>
    </source>
</evidence>
<proteinExistence type="predicted"/>
<organism evidence="2 3">
    <name type="scientific">Sessilibacter corallicola</name>
    <dbReference type="NCBI Taxonomy" id="2904075"/>
    <lineage>
        <taxon>Bacteria</taxon>
        <taxon>Pseudomonadati</taxon>
        <taxon>Pseudomonadota</taxon>
        <taxon>Gammaproteobacteria</taxon>
        <taxon>Cellvibrionales</taxon>
        <taxon>Cellvibrionaceae</taxon>
        <taxon>Sessilibacter</taxon>
    </lineage>
</organism>
<dbReference type="SUPFAM" id="SSF53474">
    <property type="entry name" value="alpha/beta-Hydrolases"/>
    <property type="match status" value="1"/>
</dbReference>
<dbReference type="PANTHER" id="PTHR13136">
    <property type="entry name" value="TESTIS DEVELOPMENT PROTEIN PRTD"/>
    <property type="match status" value="1"/>
</dbReference>
<evidence type="ECO:0000259" key="1">
    <source>
        <dbReference type="Pfam" id="PF20408"/>
    </source>
</evidence>
<reference evidence="2 3" key="1">
    <citation type="submission" date="2024-04" db="EMBL/GenBank/DDBJ databases">
        <title>Draft genome sequence of Sessilibacter corallicola NBRC 116591.</title>
        <authorList>
            <person name="Miyakawa T."/>
            <person name="Kusuya Y."/>
            <person name="Miura T."/>
        </authorList>
    </citation>
    <scope>NUCLEOTIDE SEQUENCE [LARGE SCALE GENOMIC DNA]</scope>
    <source>
        <strain evidence="2 3">KU-00831-HH</strain>
    </source>
</reference>
<keyword evidence="3" id="KW-1185">Reference proteome</keyword>
<sequence>MGCENDWLVNIPSGVECSFGLIFAHGAGAGKGHDFMETVAQALCNAGIAVIRFNFPYMDTIKITGKRRPPDKMDVLINCFKDNLTAAETVYPSIAWSLAGKSLGGRVATHLLADSDATINSVTKQKRSAICFGYPFHPPQKPETLRVENLNAIDNELLILQGTRDIFGTSEEVKNYSLNANVNIIWLEDGDHDLQPRKRSGYTFEQHLVEMVNRAHEFLNRSEP</sequence>
<dbReference type="Proteomes" id="UP001465153">
    <property type="component" value="Unassembled WGS sequence"/>
</dbReference>